<keyword evidence="7" id="KW-1185">Reference proteome</keyword>
<dbReference type="SUPFAM" id="SSF46689">
    <property type="entry name" value="Homeodomain-like"/>
    <property type="match status" value="1"/>
</dbReference>
<dbReference type="InterPro" id="IPR009057">
    <property type="entry name" value="Homeodomain-like_sf"/>
</dbReference>
<dbReference type="EMBL" id="CP036269">
    <property type="protein sequence ID" value="QDT41930.1"/>
    <property type="molecule type" value="Genomic_DNA"/>
</dbReference>
<evidence type="ECO:0000256" key="1">
    <source>
        <dbReference type="ARBA" id="ARBA00023015"/>
    </source>
</evidence>
<feature type="DNA-binding region" description="H-T-H motif" evidence="4">
    <location>
        <begin position="31"/>
        <end position="50"/>
    </location>
</feature>
<dbReference type="RefSeq" id="WP_145214302.1">
    <property type="nucleotide sequence ID" value="NZ_CP036269.1"/>
</dbReference>
<dbReference type="KEGG" id="gaz:Pan241w_20100"/>
<keyword evidence="1" id="KW-0805">Transcription regulation</keyword>
<evidence type="ECO:0000313" key="6">
    <source>
        <dbReference type="EMBL" id="QDT41930.1"/>
    </source>
</evidence>
<dbReference type="GO" id="GO:0003677">
    <property type="term" value="F:DNA binding"/>
    <property type="evidence" value="ECO:0007669"/>
    <property type="project" value="UniProtKB-UniRule"/>
</dbReference>
<dbReference type="OrthoDB" id="113732at2"/>
<dbReference type="Gene3D" id="1.10.357.10">
    <property type="entry name" value="Tetracycline Repressor, domain 2"/>
    <property type="match status" value="1"/>
</dbReference>
<keyword evidence="2 4" id="KW-0238">DNA-binding</keyword>
<dbReference type="AlphaFoldDB" id="A0A517RDH0"/>
<feature type="domain" description="HTH tetR-type" evidence="5">
    <location>
        <begin position="8"/>
        <end position="68"/>
    </location>
</feature>
<organism evidence="6 7">
    <name type="scientific">Gimesia alba</name>
    <dbReference type="NCBI Taxonomy" id="2527973"/>
    <lineage>
        <taxon>Bacteria</taxon>
        <taxon>Pseudomonadati</taxon>
        <taxon>Planctomycetota</taxon>
        <taxon>Planctomycetia</taxon>
        <taxon>Planctomycetales</taxon>
        <taxon>Planctomycetaceae</taxon>
        <taxon>Gimesia</taxon>
    </lineage>
</organism>
<evidence type="ECO:0000256" key="4">
    <source>
        <dbReference type="PROSITE-ProRule" id="PRU00335"/>
    </source>
</evidence>
<dbReference type="InterPro" id="IPR011075">
    <property type="entry name" value="TetR_C"/>
</dbReference>
<protein>
    <submittedName>
        <fullName evidence="6">HTH-type transcriptional repressor ComR</fullName>
    </submittedName>
</protein>
<evidence type="ECO:0000259" key="5">
    <source>
        <dbReference type="PROSITE" id="PS50977"/>
    </source>
</evidence>
<dbReference type="PANTHER" id="PTHR47506:SF1">
    <property type="entry name" value="HTH-TYPE TRANSCRIPTIONAL REGULATOR YJDC"/>
    <property type="match status" value="1"/>
</dbReference>
<gene>
    <name evidence="6" type="primary">comR</name>
    <name evidence="6" type="ORF">Pan241w_20100</name>
</gene>
<dbReference type="Pfam" id="PF00440">
    <property type="entry name" value="TetR_N"/>
    <property type="match status" value="1"/>
</dbReference>
<sequence>MTRGRPREFDEKKALEAALEVFWRKGYEGASCDELLSAMGLNAGSMYAAFGDKQALYDKAFELYCETVFSKGAAALDGPGTPLENVKAMIQGISDHMSSPECKGCFVGNTLIEFGAENKEIAEMARRVMKHFQTALEQKLKAAQESGELSENVAPTEMALFLVNMAQGLNVMARANAGKEAIQSITQTALAML</sequence>
<proteinExistence type="predicted"/>
<dbReference type="PANTHER" id="PTHR47506">
    <property type="entry name" value="TRANSCRIPTIONAL REGULATORY PROTEIN"/>
    <property type="match status" value="1"/>
</dbReference>
<dbReference type="Proteomes" id="UP000317171">
    <property type="component" value="Chromosome"/>
</dbReference>
<name>A0A517RDH0_9PLAN</name>
<dbReference type="InterPro" id="IPR036271">
    <property type="entry name" value="Tet_transcr_reg_TetR-rel_C_sf"/>
</dbReference>
<dbReference type="Gene3D" id="1.10.10.60">
    <property type="entry name" value="Homeodomain-like"/>
    <property type="match status" value="1"/>
</dbReference>
<evidence type="ECO:0000256" key="3">
    <source>
        <dbReference type="ARBA" id="ARBA00023163"/>
    </source>
</evidence>
<evidence type="ECO:0000256" key="2">
    <source>
        <dbReference type="ARBA" id="ARBA00023125"/>
    </source>
</evidence>
<accession>A0A517RDH0</accession>
<dbReference type="Pfam" id="PF16925">
    <property type="entry name" value="TetR_C_13"/>
    <property type="match status" value="1"/>
</dbReference>
<evidence type="ECO:0000313" key="7">
    <source>
        <dbReference type="Proteomes" id="UP000317171"/>
    </source>
</evidence>
<dbReference type="SUPFAM" id="SSF48498">
    <property type="entry name" value="Tetracyclin repressor-like, C-terminal domain"/>
    <property type="match status" value="1"/>
</dbReference>
<reference evidence="6 7" key="1">
    <citation type="submission" date="2019-02" db="EMBL/GenBank/DDBJ databases">
        <title>Deep-cultivation of Planctomycetes and their phenomic and genomic characterization uncovers novel biology.</title>
        <authorList>
            <person name="Wiegand S."/>
            <person name="Jogler M."/>
            <person name="Boedeker C."/>
            <person name="Pinto D."/>
            <person name="Vollmers J."/>
            <person name="Rivas-Marin E."/>
            <person name="Kohn T."/>
            <person name="Peeters S.H."/>
            <person name="Heuer A."/>
            <person name="Rast P."/>
            <person name="Oberbeckmann S."/>
            <person name="Bunk B."/>
            <person name="Jeske O."/>
            <person name="Meyerdierks A."/>
            <person name="Storesund J.E."/>
            <person name="Kallscheuer N."/>
            <person name="Luecker S."/>
            <person name="Lage O.M."/>
            <person name="Pohl T."/>
            <person name="Merkel B.J."/>
            <person name="Hornburger P."/>
            <person name="Mueller R.-W."/>
            <person name="Bruemmer F."/>
            <person name="Labrenz M."/>
            <person name="Spormann A.M."/>
            <person name="Op den Camp H."/>
            <person name="Overmann J."/>
            <person name="Amann R."/>
            <person name="Jetten M.S.M."/>
            <person name="Mascher T."/>
            <person name="Medema M.H."/>
            <person name="Devos D.P."/>
            <person name="Kaster A.-K."/>
            <person name="Ovreas L."/>
            <person name="Rohde M."/>
            <person name="Galperin M.Y."/>
            <person name="Jogler C."/>
        </authorList>
    </citation>
    <scope>NUCLEOTIDE SEQUENCE [LARGE SCALE GENOMIC DNA]</scope>
    <source>
        <strain evidence="6 7">Pan241w</strain>
    </source>
</reference>
<dbReference type="PROSITE" id="PS50977">
    <property type="entry name" value="HTH_TETR_2"/>
    <property type="match status" value="1"/>
</dbReference>
<dbReference type="PRINTS" id="PR00455">
    <property type="entry name" value="HTHTETR"/>
</dbReference>
<dbReference type="InterPro" id="IPR001647">
    <property type="entry name" value="HTH_TetR"/>
</dbReference>
<keyword evidence="3" id="KW-0804">Transcription</keyword>